<accession>A0A2T2P9V4</accession>
<dbReference type="GO" id="GO:0005739">
    <property type="term" value="C:mitochondrion"/>
    <property type="evidence" value="ECO:0007669"/>
    <property type="project" value="TreeGrafter"/>
</dbReference>
<name>A0A2T2P9V4_CORCC</name>
<dbReference type="Gene3D" id="3.40.50.720">
    <property type="entry name" value="NAD(P)-binding Rossmann-like Domain"/>
    <property type="match status" value="1"/>
</dbReference>
<dbReference type="SUPFAM" id="SSF51735">
    <property type="entry name" value="NAD(P)-binding Rossmann-fold domains"/>
    <property type="match status" value="1"/>
</dbReference>
<dbReference type="OrthoDB" id="10268090at2759"/>
<evidence type="ECO:0000313" key="4">
    <source>
        <dbReference type="EMBL" id="PSN74138.1"/>
    </source>
</evidence>
<dbReference type="PANTHER" id="PTHR12286:SF5">
    <property type="entry name" value="SACCHAROPINE DEHYDROGENASE-LIKE OXIDOREDUCTASE"/>
    <property type="match status" value="1"/>
</dbReference>
<dbReference type="Proteomes" id="UP000240883">
    <property type="component" value="Unassembled WGS sequence"/>
</dbReference>
<keyword evidence="2" id="KW-1133">Transmembrane helix</keyword>
<reference evidence="4 5" key="1">
    <citation type="journal article" date="2018" name="Front. Microbiol.">
        <title>Genome-Wide Analysis of Corynespora cassiicola Leaf Fall Disease Putative Effectors.</title>
        <authorList>
            <person name="Lopez D."/>
            <person name="Ribeiro S."/>
            <person name="Label P."/>
            <person name="Fumanal B."/>
            <person name="Venisse J.S."/>
            <person name="Kohler A."/>
            <person name="de Oliveira R.R."/>
            <person name="Labutti K."/>
            <person name="Lipzen A."/>
            <person name="Lail K."/>
            <person name="Bauer D."/>
            <person name="Ohm R.A."/>
            <person name="Barry K.W."/>
            <person name="Spatafora J."/>
            <person name="Grigoriev I.V."/>
            <person name="Martin F.M."/>
            <person name="Pujade-Renaud V."/>
        </authorList>
    </citation>
    <scope>NUCLEOTIDE SEQUENCE [LARGE SCALE GENOMIC DNA]</scope>
    <source>
        <strain evidence="4 5">Philippines</strain>
    </source>
</reference>
<dbReference type="GO" id="GO:0009247">
    <property type="term" value="P:glycolipid biosynthetic process"/>
    <property type="evidence" value="ECO:0007669"/>
    <property type="project" value="TreeGrafter"/>
</dbReference>
<evidence type="ECO:0000313" key="5">
    <source>
        <dbReference type="Proteomes" id="UP000240883"/>
    </source>
</evidence>
<comment type="similarity">
    <text evidence="1">Belongs to the saccharopine dehydrogenase family.</text>
</comment>
<keyword evidence="2" id="KW-0472">Membrane</keyword>
<dbReference type="InterPro" id="IPR036291">
    <property type="entry name" value="NAD(P)-bd_dom_sf"/>
</dbReference>
<dbReference type="InterPro" id="IPR051276">
    <property type="entry name" value="Saccharopine_DH-like_oxidrdct"/>
</dbReference>
<keyword evidence="2" id="KW-0812">Transmembrane</keyword>
<dbReference type="PANTHER" id="PTHR12286">
    <property type="entry name" value="SACCHAROPINE DEHYDROGENASE-LIKE OXIDOREDUCTASE"/>
    <property type="match status" value="1"/>
</dbReference>
<dbReference type="GO" id="GO:0005811">
    <property type="term" value="C:lipid droplet"/>
    <property type="evidence" value="ECO:0007669"/>
    <property type="project" value="TreeGrafter"/>
</dbReference>
<dbReference type="Pfam" id="PF03435">
    <property type="entry name" value="Sacchrp_dh_NADP"/>
    <property type="match status" value="1"/>
</dbReference>
<feature type="domain" description="Saccharopine dehydrogenase NADP binding" evidence="3">
    <location>
        <begin position="17"/>
        <end position="144"/>
    </location>
</feature>
<proteinExistence type="inferred from homology"/>
<keyword evidence="5" id="KW-1185">Reference proteome</keyword>
<dbReference type="EMBL" id="KZ678128">
    <property type="protein sequence ID" value="PSN74138.1"/>
    <property type="molecule type" value="Genomic_DNA"/>
</dbReference>
<feature type="transmembrane region" description="Helical" evidence="2">
    <location>
        <begin position="293"/>
        <end position="312"/>
    </location>
</feature>
<evidence type="ECO:0000256" key="2">
    <source>
        <dbReference type="SAM" id="Phobius"/>
    </source>
</evidence>
<dbReference type="AlphaFoldDB" id="A0A2T2P9V4"/>
<evidence type="ECO:0000256" key="1">
    <source>
        <dbReference type="ARBA" id="ARBA00038048"/>
    </source>
</evidence>
<organism evidence="4 5">
    <name type="scientific">Corynespora cassiicola Philippines</name>
    <dbReference type="NCBI Taxonomy" id="1448308"/>
    <lineage>
        <taxon>Eukaryota</taxon>
        <taxon>Fungi</taxon>
        <taxon>Dikarya</taxon>
        <taxon>Ascomycota</taxon>
        <taxon>Pezizomycotina</taxon>
        <taxon>Dothideomycetes</taxon>
        <taxon>Pleosporomycetidae</taxon>
        <taxon>Pleosporales</taxon>
        <taxon>Corynesporascaceae</taxon>
        <taxon>Corynespora</taxon>
    </lineage>
</organism>
<protein>
    <recommendedName>
        <fullName evidence="3">Saccharopine dehydrogenase NADP binding domain-containing protein</fullName>
    </recommendedName>
</protein>
<evidence type="ECO:0000259" key="3">
    <source>
        <dbReference type="Pfam" id="PF03435"/>
    </source>
</evidence>
<dbReference type="GO" id="GO:0005886">
    <property type="term" value="C:plasma membrane"/>
    <property type="evidence" value="ECO:0007669"/>
    <property type="project" value="TreeGrafter"/>
</dbReference>
<dbReference type="InterPro" id="IPR005097">
    <property type="entry name" value="Sacchrp_dh_NADP-bd"/>
</dbReference>
<sequence length="434" mass="46477">MTQAILEPQELRQYDLVLLGATGYTGKLTAEWITTHLPADLKWAIAGRNVRKLEAVAEELKNLAHTRGPAIEHCTLSPSSLSSLAPRTRLLITTVGPYMHHGEPVLAACAASGTHYLDCTGEVPWHLDMVRKYDDMARRTGAIMIPQCGLDSVPADMFAYALVQHVRRTLGAGTSTVAMTLYALKSGLSGGTAGTAVSLFEHYPLAKLAAAFRPFSLSPAQPTCTSRPLQGPGIAHKALGLLSVPELGGVQTTGPMATVDMCLVHRSWGLYASTDRPYGAHFRFAEYMRARSLLTGFLIKIAFALGGLLLAFPPSRMFIAPLLRKFVIPAPGEGPSRQQMKGDFFSYKGLAIADTEGKEKVTGTLDSAFGGYETTALTLSAAASVLLGERVRETHAGRLGGGIVTPATLGEQYLQKLDEFGMHIKVASYSCSGK</sequence>
<gene>
    <name evidence="4" type="ORF">BS50DRAFT_8582</name>
</gene>